<evidence type="ECO:0000256" key="3">
    <source>
        <dbReference type="ARBA" id="ARBA00023125"/>
    </source>
</evidence>
<dbReference type="Pfam" id="PF00751">
    <property type="entry name" value="DM"/>
    <property type="match status" value="1"/>
</dbReference>
<keyword evidence="2 5" id="KW-0862">Zinc</keyword>
<dbReference type="PROSITE" id="PS50809">
    <property type="entry name" value="DM_2"/>
    <property type="match status" value="1"/>
</dbReference>
<dbReference type="Proteomes" id="UP000036681">
    <property type="component" value="Unplaced"/>
</dbReference>
<dbReference type="InterPro" id="IPR001275">
    <property type="entry name" value="DM_DNA-bd"/>
</dbReference>
<dbReference type="SMART" id="SM00301">
    <property type="entry name" value="DM"/>
    <property type="match status" value="1"/>
</dbReference>
<dbReference type="GO" id="GO:0007548">
    <property type="term" value="P:sex differentiation"/>
    <property type="evidence" value="ECO:0007669"/>
    <property type="project" value="TreeGrafter"/>
</dbReference>
<protein>
    <submittedName>
        <fullName evidence="9">DM domain-containing protein</fullName>
    </submittedName>
</protein>
<feature type="region of interest" description="Disordered" evidence="6">
    <location>
        <begin position="112"/>
        <end position="199"/>
    </location>
</feature>
<dbReference type="FunFam" id="4.10.1040.10:FF:000001">
    <property type="entry name" value="doublesex- and mab-3-related transcription factor 1"/>
    <property type="match status" value="1"/>
</dbReference>
<dbReference type="SUPFAM" id="SSF82927">
    <property type="entry name" value="Cysteine-rich DNA binding domain, (DM domain)"/>
    <property type="match status" value="1"/>
</dbReference>
<keyword evidence="4 5" id="KW-0539">Nucleus</keyword>
<evidence type="ECO:0000256" key="1">
    <source>
        <dbReference type="ARBA" id="ARBA00022723"/>
    </source>
</evidence>
<feature type="domain" description="DM" evidence="7">
    <location>
        <begin position="35"/>
        <end position="82"/>
    </location>
</feature>
<keyword evidence="1 5" id="KW-0479">Metal-binding</keyword>
<evidence type="ECO:0000256" key="6">
    <source>
        <dbReference type="SAM" id="MobiDB-lite"/>
    </source>
</evidence>
<keyword evidence="8" id="KW-1185">Reference proteome</keyword>
<evidence type="ECO:0000256" key="5">
    <source>
        <dbReference type="PROSITE-ProRule" id="PRU00070"/>
    </source>
</evidence>
<dbReference type="Gene3D" id="4.10.1040.10">
    <property type="entry name" value="DM DNA-binding domain"/>
    <property type="match status" value="1"/>
</dbReference>
<feature type="compositionally biased region" description="Basic and acidic residues" evidence="6">
    <location>
        <begin position="151"/>
        <end position="175"/>
    </location>
</feature>
<dbReference type="GO" id="GO:0000981">
    <property type="term" value="F:DNA-binding transcription factor activity, RNA polymerase II-specific"/>
    <property type="evidence" value="ECO:0007669"/>
    <property type="project" value="TreeGrafter"/>
</dbReference>
<dbReference type="InterPro" id="IPR036407">
    <property type="entry name" value="DM_DNA-bd_sf"/>
</dbReference>
<evidence type="ECO:0000313" key="8">
    <source>
        <dbReference type="Proteomes" id="UP000036681"/>
    </source>
</evidence>
<feature type="compositionally biased region" description="Polar residues" evidence="6">
    <location>
        <begin position="112"/>
        <end position="122"/>
    </location>
</feature>
<feature type="compositionally biased region" description="Low complexity" evidence="6">
    <location>
        <begin position="178"/>
        <end position="199"/>
    </location>
</feature>
<name>A0A0M3IC31_ASCLU</name>
<evidence type="ECO:0000256" key="4">
    <source>
        <dbReference type="ARBA" id="ARBA00023242"/>
    </source>
</evidence>
<evidence type="ECO:0000313" key="9">
    <source>
        <dbReference type="WBParaSite" id="ALUE_0001538801-mRNA-1"/>
    </source>
</evidence>
<accession>A0A0M3IC31</accession>
<evidence type="ECO:0000256" key="2">
    <source>
        <dbReference type="ARBA" id="ARBA00022833"/>
    </source>
</evidence>
<dbReference type="PANTHER" id="PTHR12322:SF116">
    <property type="entry name" value="DOUBLESEX-MAB RELATED 99B"/>
    <property type="match status" value="1"/>
</dbReference>
<dbReference type="AlphaFoldDB" id="A0A0M3IC31"/>
<evidence type="ECO:0000259" key="7">
    <source>
        <dbReference type="PROSITE" id="PS50809"/>
    </source>
</evidence>
<dbReference type="GO" id="GO:0046872">
    <property type="term" value="F:metal ion binding"/>
    <property type="evidence" value="ECO:0007669"/>
    <property type="project" value="UniProtKB-KW"/>
</dbReference>
<dbReference type="PROSITE" id="PS40000">
    <property type="entry name" value="DM_1"/>
    <property type="match status" value="1"/>
</dbReference>
<feature type="DNA-binding region" description="DM" evidence="5">
    <location>
        <begin position="35"/>
        <end position="82"/>
    </location>
</feature>
<reference evidence="9" key="1">
    <citation type="submission" date="2017-02" db="UniProtKB">
        <authorList>
            <consortium name="WormBaseParasite"/>
        </authorList>
    </citation>
    <scope>IDENTIFICATION</scope>
</reference>
<organism evidence="8 9">
    <name type="scientific">Ascaris lumbricoides</name>
    <name type="common">Giant roundworm</name>
    <dbReference type="NCBI Taxonomy" id="6252"/>
    <lineage>
        <taxon>Eukaryota</taxon>
        <taxon>Metazoa</taxon>
        <taxon>Ecdysozoa</taxon>
        <taxon>Nematoda</taxon>
        <taxon>Chromadorea</taxon>
        <taxon>Rhabditida</taxon>
        <taxon>Spirurina</taxon>
        <taxon>Ascaridomorpha</taxon>
        <taxon>Ascaridoidea</taxon>
        <taxon>Ascarididae</taxon>
        <taxon>Ascaris</taxon>
    </lineage>
</organism>
<sequence length="309" mass="34085">MAAAPPNITLSSLGVSGLEQILRMRQERSQRTPKCARCRNHGTVSALKGHKRYCKWKDCMCAKCTLIAERQRVMAAQVALRRQQSQDEKEAKDLEMLLANQLLNLIRFGETTSESDGSTFSKEQPKPEATTDICEQQEQTSTAGGLFSSKCEYRPPSRASLEEKKARFVNRENTDRAPSTSPTSSGKGSSSTTSSSPTSVAIPSTPAFFGCSPLPTATTFPFRAPSSFAQGVFPFTLGYPMNPAYMYTRPALMRMPPTGVLPQFHPFGLMAPVNAAPQVNQFENMFTTQSAPLDFRRHARSPKEDRAEQ</sequence>
<dbReference type="GO" id="GO:0000978">
    <property type="term" value="F:RNA polymerase II cis-regulatory region sequence-specific DNA binding"/>
    <property type="evidence" value="ECO:0007669"/>
    <property type="project" value="TreeGrafter"/>
</dbReference>
<dbReference type="InterPro" id="IPR026607">
    <property type="entry name" value="DMRT"/>
</dbReference>
<feature type="compositionally biased region" description="Polar residues" evidence="6">
    <location>
        <begin position="133"/>
        <end position="143"/>
    </location>
</feature>
<dbReference type="GO" id="GO:0005634">
    <property type="term" value="C:nucleus"/>
    <property type="evidence" value="ECO:0007669"/>
    <property type="project" value="UniProtKB-SubCell"/>
</dbReference>
<keyword evidence="3 5" id="KW-0238">DNA-binding</keyword>
<dbReference type="WBParaSite" id="ALUE_0001538801-mRNA-1">
    <property type="protein sequence ID" value="ALUE_0001538801-mRNA-1"/>
    <property type="gene ID" value="ALUE_0001538801"/>
</dbReference>
<proteinExistence type="predicted"/>
<dbReference type="PANTHER" id="PTHR12322">
    <property type="entry name" value="DOUBLESEX AND MAB-3 RELATED TRANSCRIPTION FACTOR DMRT"/>
    <property type="match status" value="1"/>
</dbReference>
<comment type="subcellular location">
    <subcellularLocation>
        <location evidence="5">Nucleus</location>
    </subcellularLocation>
</comment>